<organism evidence="3 4">
    <name type="scientific">Solilutibacter oculi</name>
    <dbReference type="NCBI Taxonomy" id="2698682"/>
    <lineage>
        <taxon>Bacteria</taxon>
        <taxon>Pseudomonadati</taxon>
        <taxon>Pseudomonadota</taxon>
        <taxon>Gammaproteobacteria</taxon>
        <taxon>Lysobacterales</taxon>
        <taxon>Lysobacteraceae</taxon>
        <taxon>Solilutibacter</taxon>
    </lineage>
</organism>
<keyword evidence="4" id="KW-1185">Reference proteome</keyword>
<protein>
    <submittedName>
        <fullName evidence="3">Sulfite exporter TauE/SafE family protein</fullName>
    </submittedName>
</protein>
<proteinExistence type="predicted"/>
<gene>
    <name evidence="3" type="ORF">DCD74_10315</name>
</gene>
<dbReference type="EMBL" id="CP029556">
    <property type="protein sequence ID" value="AXA85019.1"/>
    <property type="molecule type" value="Genomic_DNA"/>
</dbReference>
<dbReference type="AlphaFoldDB" id="A0A344J7K9"/>
<keyword evidence="1" id="KW-0472">Membrane</keyword>
<evidence type="ECO:0000313" key="4">
    <source>
        <dbReference type="Proteomes" id="UP000251842"/>
    </source>
</evidence>
<dbReference type="Proteomes" id="UP000251842">
    <property type="component" value="Chromosome"/>
</dbReference>
<dbReference type="Pfam" id="PF13386">
    <property type="entry name" value="DsbD_2"/>
    <property type="match status" value="1"/>
</dbReference>
<name>A0A344J7K9_9GAMM</name>
<evidence type="ECO:0000256" key="1">
    <source>
        <dbReference type="SAM" id="Phobius"/>
    </source>
</evidence>
<feature type="domain" description="Urease accessory protein UreH-like transmembrane" evidence="2">
    <location>
        <begin position="11"/>
        <end position="213"/>
    </location>
</feature>
<dbReference type="OrthoDB" id="9798690at2"/>
<evidence type="ECO:0000313" key="3">
    <source>
        <dbReference type="EMBL" id="AXA85019.1"/>
    </source>
</evidence>
<dbReference type="RefSeq" id="WP_112927231.1">
    <property type="nucleotide sequence ID" value="NZ_CP029556.1"/>
</dbReference>
<sequence length="241" mass="24932">MPIDWLVLGSAWLTGVLGGVHCLAMCGGIATGIGVSAQRKGLSDAALVNLGRVAGYTLAGVIAGGVGGGILAAARLDWLATGSRMLVGAVLVLAALRLLLPARKLGFLARPGQRLWSKLQPLQRHLLPADTAPKRFALGMLWGWLPCGLSTTLLAAAWLQASALHGGLTMLAFGLGTLPLMIPLTWTGARAARWLARRELRLALGGLVLLAGVLTLAAPWLMQVPGMHGLLSALGCRSLPG</sequence>
<dbReference type="InterPro" id="IPR039447">
    <property type="entry name" value="UreH-like_TM_dom"/>
</dbReference>
<dbReference type="PANTHER" id="PTHR42208">
    <property type="entry name" value="HEAVY METAL TRANSPORTER-RELATED"/>
    <property type="match status" value="1"/>
</dbReference>
<feature type="transmembrane region" description="Helical" evidence="1">
    <location>
        <begin position="12"/>
        <end position="35"/>
    </location>
</feature>
<dbReference type="KEGG" id="lue:DCD74_10315"/>
<feature type="transmembrane region" description="Helical" evidence="1">
    <location>
        <begin position="141"/>
        <end position="161"/>
    </location>
</feature>
<reference evidence="4" key="1">
    <citation type="submission" date="2018-05" db="EMBL/GenBank/DDBJ databases">
        <title>Luteimonas pekinense sp. nov., isolated from human Meibomian gland secretions, Beijing, China.</title>
        <authorList>
            <person name="Wen T."/>
            <person name="Bai H."/>
            <person name="Lv H."/>
        </authorList>
    </citation>
    <scope>NUCLEOTIDE SEQUENCE [LARGE SCALE GENOMIC DNA]</scope>
    <source>
        <strain evidence="4">83-4</strain>
    </source>
</reference>
<keyword evidence="1" id="KW-1133">Transmembrane helix</keyword>
<feature type="transmembrane region" description="Helical" evidence="1">
    <location>
        <begin position="167"/>
        <end position="188"/>
    </location>
</feature>
<feature type="transmembrane region" description="Helical" evidence="1">
    <location>
        <begin position="56"/>
        <end position="76"/>
    </location>
</feature>
<feature type="transmembrane region" description="Helical" evidence="1">
    <location>
        <begin position="82"/>
        <end position="100"/>
    </location>
</feature>
<evidence type="ECO:0000259" key="2">
    <source>
        <dbReference type="Pfam" id="PF13386"/>
    </source>
</evidence>
<feature type="transmembrane region" description="Helical" evidence="1">
    <location>
        <begin position="200"/>
        <end position="222"/>
    </location>
</feature>
<dbReference type="PANTHER" id="PTHR42208:SF1">
    <property type="entry name" value="HEAVY METAL TRANSPORTER"/>
    <property type="match status" value="1"/>
</dbReference>
<keyword evidence="1" id="KW-0812">Transmembrane</keyword>
<accession>A0A344J7K9</accession>